<sequence length="183" mass="21093">MPRPKHQAVFLVDGYNVVGTWSDLRQVRDLEGLEAARDRLVEALVGYSAYQGFDTRLVFDAQYRDACSTRQIITPNLSVHFTDFMQTADTFIERACADFRQDLRKFHQRLIVATSDRAQQLTVRGYGAEWMSAEQLANEVEVTVKRVQRHLKSNKKPTSRFLVHSLDPEAKERLAKMRFGKLS</sequence>
<accession>A0A7C3KET7</accession>
<dbReference type="CDD" id="cd10912">
    <property type="entry name" value="PIN_YacP-like"/>
    <property type="match status" value="1"/>
</dbReference>
<reference evidence="1" key="1">
    <citation type="journal article" date="2020" name="mSystems">
        <title>Genome- and Community-Level Interaction Insights into Carbon Utilization and Element Cycling Functions of Hydrothermarchaeota in Hydrothermal Sediment.</title>
        <authorList>
            <person name="Zhou Z."/>
            <person name="Liu Y."/>
            <person name="Xu W."/>
            <person name="Pan J."/>
            <person name="Luo Z.H."/>
            <person name="Li M."/>
        </authorList>
    </citation>
    <scope>NUCLEOTIDE SEQUENCE [LARGE SCALE GENOMIC DNA]</scope>
    <source>
        <strain evidence="1">SpSt-418</strain>
    </source>
</reference>
<organism evidence="1">
    <name type="scientific">Oscillatoriales cyanobacterium SpSt-418</name>
    <dbReference type="NCBI Taxonomy" id="2282169"/>
    <lineage>
        <taxon>Bacteria</taxon>
        <taxon>Bacillati</taxon>
        <taxon>Cyanobacteriota</taxon>
        <taxon>Cyanophyceae</taxon>
        <taxon>Oscillatoriophycideae</taxon>
        <taxon>Oscillatoriales</taxon>
    </lineage>
</organism>
<name>A0A7C3KET7_9CYAN</name>
<gene>
    <name evidence="1" type="ORF">ENR64_07190</name>
</gene>
<comment type="caution">
    <text evidence="1">The sequence shown here is derived from an EMBL/GenBank/DDBJ whole genome shotgun (WGS) entry which is preliminary data.</text>
</comment>
<dbReference type="Pfam" id="PF05991">
    <property type="entry name" value="NYN_YacP"/>
    <property type="match status" value="1"/>
</dbReference>
<dbReference type="InterPro" id="IPR010298">
    <property type="entry name" value="YacP-like"/>
</dbReference>
<dbReference type="PANTHER" id="PTHR34547">
    <property type="entry name" value="YACP-LIKE NYN DOMAIN PROTEIN"/>
    <property type="match status" value="1"/>
</dbReference>
<dbReference type="EMBL" id="DSRU01000090">
    <property type="protein sequence ID" value="HFM97542.1"/>
    <property type="molecule type" value="Genomic_DNA"/>
</dbReference>
<dbReference type="AlphaFoldDB" id="A0A7C3KET7"/>
<evidence type="ECO:0000313" key="1">
    <source>
        <dbReference type="EMBL" id="HFM97542.1"/>
    </source>
</evidence>
<protein>
    <submittedName>
        <fullName evidence="1">NYN domain-containing protein</fullName>
    </submittedName>
</protein>
<dbReference type="PANTHER" id="PTHR34547:SF1">
    <property type="entry name" value="YACP-LIKE NYN DOMAIN PROTEIN"/>
    <property type="match status" value="1"/>
</dbReference>
<proteinExistence type="predicted"/>